<accession>A0A263D5S7</accession>
<organism evidence="4 5">
    <name type="scientific">Amycolatopsis antarctica</name>
    <dbReference type="NCBI Taxonomy" id="1854586"/>
    <lineage>
        <taxon>Bacteria</taxon>
        <taxon>Bacillati</taxon>
        <taxon>Actinomycetota</taxon>
        <taxon>Actinomycetes</taxon>
        <taxon>Pseudonocardiales</taxon>
        <taxon>Pseudonocardiaceae</taxon>
        <taxon>Amycolatopsis</taxon>
    </lineage>
</organism>
<dbReference type="OrthoDB" id="3405072at2"/>
<evidence type="ECO:0000256" key="1">
    <source>
        <dbReference type="SAM" id="MobiDB-lite"/>
    </source>
</evidence>
<evidence type="ECO:0000313" key="4">
    <source>
        <dbReference type="EMBL" id="OZM72947.1"/>
    </source>
</evidence>
<dbReference type="InParanoid" id="A0A263D5S7"/>
<keyword evidence="2" id="KW-0732">Signal</keyword>
<name>A0A263D5S7_9PSEU</name>
<feature type="compositionally biased region" description="Low complexity" evidence="1">
    <location>
        <begin position="34"/>
        <end position="48"/>
    </location>
</feature>
<evidence type="ECO:0000259" key="3">
    <source>
        <dbReference type="Pfam" id="PF14230"/>
    </source>
</evidence>
<feature type="region of interest" description="Disordered" evidence="1">
    <location>
        <begin position="22"/>
        <end position="56"/>
    </location>
</feature>
<feature type="signal peptide" evidence="2">
    <location>
        <begin position="1"/>
        <end position="19"/>
    </location>
</feature>
<dbReference type="RefSeq" id="WP_094862805.1">
    <property type="nucleotide sequence ID" value="NZ_NKYE01000006.1"/>
</dbReference>
<dbReference type="EMBL" id="NKYE01000006">
    <property type="protein sequence ID" value="OZM72947.1"/>
    <property type="molecule type" value="Genomic_DNA"/>
</dbReference>
<comment type="caution">
    <text evidence="4">The sequence shown here is derived from an EMBL/GenBank/DDBJ whole genome shotgun (WGS) entry which is preliminary data.</text>
</comment>
<reference evidence="4 5" key="1">
    <citation type="submission" date="2017-07" db="EMBL/GenBank/DDBJ databases">
        <title>Amycolatopsis antarcticus sp. nov., isolated from the surface of an Antarcticus brown macroalga.</title>
        <authorList>
            <person name="Wang J."/>
            <person name="Leiva S."/>
            <person name="Huang J."/>
            <person name="Huang Y."/>
        </authorList>
    </citation>
    <scope>NUCLEOTIDE SEQUENCE [LARGE SCALE GENOMIC DNA]</scope>
    <source>
        <strain evidence="4 5">AU-G6</strain>
    </source>
</reference>
<dbReference type="PROSITE" id="PS51257">
    <property type="entry name" value="PROKAR_LIPOPROTEIN"/>
    <property type="match status" value="1"/>
</dbReference>
<evidence type="ECO:0000256" key="2">
    <source>
        <dbReference type="SAM" id="SignalP"/>
    </source>
</evidence>
<keyword evidence="5" id="KW-1185">Reference proteome</keyword>
<dbReference type="InterPro" id="IPR025637">
    <property type="entry name" value="DUF4333"/>
</dbReference>
<feature type="domain" description="DUF4333" evidence="3">
    <location>
        <begin position="47"/>
        <end position="114"/>
    </location>
</feature>
<proteinExistence type="predicted"/>
<feature type="chain" id="PRO_5038858241" description="DUF4333 domain-containing protein" evidence="2">
    <location>
        <begin position="20"/>
        <end position="125"/>
    </location>
</feature>
<dbReference type="Pfam" id="PF14230">
    <property type="entry name" value="DUF4333"/>
    <property type="match status" value="1"/>
</dbReference>
<sequence>MRVRILLPGAVLAGVALFAGCDRPPAEPAPAPPSGAGAERTTATGASTDPPVFDRDRMEADVERILREVYTVGEVGEVSCPADQIADETREFDCAATVDGQQRQVPIRVRGGNGEYEVGRPAEPG</sequence>
<dbReference type="Proteomes" id="UP000242444">
    <property type="component" value="Unassembled WGS sequence"/>
</dbReference>
<dbReference type="AlphaFoldDB" id="A0A263D5S7"/>
<gene>
    <name evidence="4" type="ORF">CFN78_11875</name>
</gene>
<protein>
    <recommendedName>
        <fullName evidence="3">DUF4333 domain-containing protein</fullName>
    </recommendedName>
</protein>
<evidence type="ECO:0000313" key="5">
    <source>
        <dbReference type="Proteomes" id="UP000242444"/>
    </source>
</evidence>